<dbReference type="EMBL" id="QEQK01000001">
    <property type="protein sequence ID" value="PWN57839.1"/>
    <property type="molecule type" value="Genomic_DNA"/>
</dbReference>
<sequence>MPKHPNPQGKGLVPVLADLSRHRGQWLAAPAKAVEQVSAELFTSLFVLGSQFGFRPVAGRTYFLYRKPDKFWLSMLGPEHWSEAVAGVFIGRCVLQNDMTWTLALSDAASTDVAFMQQLDEARADFDTRLRQAAQVEDALPEFARERSYYKRVLSFALGHSLGASLSRAGLAGLSYEQARAALGQASNDEASTGHQAVTEGG</sequence>
<reference evidence="1 2" key="1">
    <citation type="submission" date="2018-05" db="EMBL/GenBank/DDBJ databases">
        <title>Abyssibacter profundi OUC007T gen. nov., sp. nov, a marine bacterium isolated from seawater of the Mariana Trench.</title>
        <authorList>
            <person name="Zhou S."/>
        </authorList>
    </citation>
    <scope>NUCLEOTIDE SEQUENCE [LARGE SCALE GENOMIC DNA]</scope>
    <source>
        <strain evidence="1 2">OUC007</strain>
    </source>
</reference>
<proteinExistence type="predicted"/>
<dbReference type="Pfam" id="PF10504">
    <property type="entry name" value="DUF2452"/>
    <property type="match status" value="1"/>
</dbReference>
<accession>A0A363UQQ9</accession>
<evidence type="ECO:0000313" key="2">
    <source>
        <dbReference type="Proteomes" id="UP000251800"/>
    </source>
</evidence>
<dbReference type="Proteomes" id="UP000251800">
    <property type="component" value="Unassembled WGS sequence"/>
</dbReference>
<name>A0A363UQQ9_9GAMM</name>
<dbReference type="AlphaFoldDB" id="A0A363UQQ9"/>
<dbReference type="OrthoDB" id="662061at2"/>
<organism evidence="1 2">
    <name type="scientific">Abyssibacter profundi</name>
    <dbReference type="NCBI Taxonomy" id="2182787"/>
    <lineage>
        <taxon>Bacteria</taxon>
        <taxon>Pseudomonadati</taxon>
        <taxon>Pseudomonadota</taxon>
        <taxon>Gammaproteobacteria</taxon>
        <taxon>Chromatiales</taxon>
        <taxon>Oceanococcaceae</taxon>
        <taxon>Abyssibacter</taxon>
    </lineage>
</organism>
<comment type="caution">
    <text evidence="1">The sequence shown here is derived from an EMBL/GenBank/DDBJ whole genome shotgun (WGS) entry which is preliminary data.</text>
</comment>
<dbReference type="InterPro" id="IPR019534">
    <property type="entry name" value="DUF2452"/>
</dbReference>
<gene>
    <name evidence="1" type="ORF">DEH80_01495</name>
</gene>
<evidence type="ECO:0000313" key="1">
    <source>
        <dbReference type="EMBL" id="PWN57839.1"/>
    </source>
</evidence>
<protein>
    <submittedName>
        <fullName evidence="1">DUF2452 domain-containing protein</fullName>
    </submittedName>
</protein>
<keyword evidence="2" id="KW-1185">Reference proteome</keyword>
<dbReference type="RefSeq" id="WP_109718696.1">
    <property type="nucleotide sequence ID" value="NZ_QEQK01000001.1"/>
</dbReference>